<dbReference type="PANTHER" id="PTHR20371:SF1">
    <property type="entry name" value="ENOLASE-PHOSPHATASE E1"/>
    <property type="match status" value="1"/>
</dbReference>
<dbReference type="PANTHER" id="PTHR20371">
    <property type="entry name" value="ENOLASE-PHOSPHATASE E1"/>
    <property type="match status" value="1"/>
</dbReference>
<protein>
    <recommendedName>
        <fullName evidence="6">Enolase-phosphatase E1</fullName>
    </recommendedName>
</protein>
<dbReference type="NCBIfam" id="TIGR01549">
    <property type="entry name" value="HAD-SF-IA-v1"/>
    <property type="match status" value="1"/>
</dbReference>
<keyword evidence="2" id="KW-0378">Hydrolase</keyword>
<dbReference type="InterPro" id="IPR036412">
    <property type="entry name" value="HAD-like_sf"/>
</dbReference>
<proteinExistence type="predicted"/>
<reference evidence="5" key="1">
    <citation type="submission" date="2016-02" db="EMBL/GenBank/DDBJ databases">
        <title>Comparative genomics of biotechnologically important yeasts.</title>
        <authorList>
            <consortium name="DOE Joint Genome Institute"/>
            <person name="Riley R."/>
            <person name="Haridas S."/>
            <person name="Wolfe K.H."/>
            <person name="Lopes M.R."/>
            <person name="Hittinger C.T."/>
            <person name="Goker M."/>
            <person name="Salamov A."/>
            <person name="Wisecaver J."/>
            <person name="Long T.M."/>
            <person name="Aerts A.L."/>
            <person name="Barry K."/>
            <person name="Choi C."/>
            <person name="Clum A."/>
            <person name="Coughlan A.Y."/>
            <person name="Deshpande S."/>
            <person name="Douglass A.P."/>
            <person name="Hanson S.J."/>
            <person name="Klenk H.-P."/>
            <person name="Labutti K."/>
            <person name="Lapidus A."/>
            <person name="Lindquist E."/>
            <person name="Lipzen A."/>
            <person name="Meier-Kolthoff J.P."/>
            <person name="Ohm R.A."/>
            <person name="Otillar R.P."/>
            <person name="Pangilinan J."/>
            <person name="Peng Y."/>
            <person name="Rokas A."/>
            <person name="Rosa C.A."/>
            <person name="Scheuner C."/>
            <person name="Sibirny A.A."/>
            <person name="Slot J.C."/>
            <person name="Stielow J.B."/>
            <person name="Sun H."/>
            <person name="Kurtzman C.P."/>
            <person name="Blackwell M."/>
            <person name="Jeffries T.W."/>
            <person name="Grigoriev I.V."/>
        </authorList>
    </citation>
    <scope>NUCLEOTIDE SEQUENCE [LARGE SCALE GENOMIC DNA]</scope>
    <source>
        <strain evidence="5">NRRL Y-17796</strain>
    </source>
</reference>
<dbReference type="Gene3D" id="1.10.720.60">
    <property type="match status" value="1"/>
</dbReference>
<dbReference type="Pfam" id="PF00702">
    <property type="entry name" value="Hydrolase"/>
    <property type="match status" value="1"/>
</dbReference>
<dbReference type="Gene3D" id="3.40.50.1000">
    <property type="entry name" value="HAD superfamily/HAD-like"/>
    <property type="match status" value="1"/>
</dbReference>
<dbReference type="OrthoDB" id="272500at2759"/>
<evidence type="ECO:0000313" key="5">
    <source>
        <dbReference type="Proteomes" id="UP000095023"/>
    </source>
</evidence>
<accession>A0A1E4TK37</accession>
<keyword evidence="1" id="KW-0028">Amino-acid biosynthesis</keyword>
<dbReference type="InterPro" id="IPR006439">
    <property type="entry name" value="HAD-SF_hydro_IA"/>
</dbReference>
<keyword evidence="3" id="KW-0486">Methionine biosynthesis</keyword>
<dbReference type="SFLD" id="SFLDS00003">
    <property type="entry name" value="Haloacid_Dehalogenase"/>
    <property type="match status" value="1"/>
</dbReference>
<dbReference type="InterPro" id="IPR023943">
    <property type="entry name" value="Enolase-ppase_E1"/>
</dbReference>
<evidence type="ECO:0008006" key="6">
    <source>
        <dbReference type="Google" id="ProtNLM"/>
    </source>
</evidence>
<gene>
    <name evidence="4" type="ORF">CANCADRAFT_82247</name>
</gene>
<dbReference type="AlphaFoldDB" id="A0A1E4TK37"/>
<evidence type="ECO:0000313" key="4">
    <source>
        <dbReference type="EMBL" id="ODV92096.1"/>
    </source>
</evidence>
<dbReference type="GO" id="GO:0000287">
    <property type="term" value="F:magnesium ion binding"/>
    <property type="evidence" value="ECO:0007669"/>
    <property type="project" value="InterPro"/>
</dbReference>
<dbReference type="Proteomes" id="UP000095023">
    <property type="component" value="Unassembled WGS sequence"/>
</dbReference>
<dbReference type="SFLD" id="SFLDG01129">
    <property type="entry name" value="C1.5:_HAD__Beta-PGM__Phosphata"/>
    <property type="match status" value="1"/>
</dbReference>
<dbReference type="NCBIfam" id="TIGR01691">
    <property type="entry name" value="enolase-ppase"/>
    <property type="match status" value="1"/>
</dbReference>
<evidence type="ECO:0000256" key="3">
    <source>
        <dbReference type="ARBA" id="ARBA00023167"/>
    </source>
</evidence>
<dbReference type="GO" id="GO:0019509">
    <property type="term" value="P:L-methionine salvage from methylthioadenosine"/>
    <property type="evidence" value="ECO:0007669"/>
    <property type="project" value="EnsemblFungi"/>
</dbReference>
<dbReference type="CDD" id="cd01629">
    <property type="entry name" value="HAD_EP"/>
    <property type="match status" value="1"/>
</dbReference>
<keyword evidence="5" id="KW-1185">Reference proteome</keyword>
<dbReference type="SUPFAM" id="SSF56784">
    <property type="entry name" value="HAD-like"/>
    <property type="match status" value="1"/>
</dbReference>
<dbReference type="EMBL" id="KV453841">
    <property type="protein sequence ID" value="ODV92096.1"/>
    <property type="molecule type" value="Genomic_DNA"/>
</dbReference>
<dbReference type="InterPro" id="IPR023214">
    <property type="entry name" value="HAD_sf"/>
</dbReference>
<evidence type="ECO:0000256" key="1">
    <source>
        <dbReference type="ARBA" id="ARBA00022605"/>
    </source>
</evidence>
<organism evidence="4 5">
    <name type="scientific">Tortispora caseinolytica NRRL Y-17796</name>
    <dbReference type="NCBI Taxonomy" id="767744"/>
    <lineage>
        <taxon>Eukaryota</taxon>
        <taxon>Fungi</taxon>
        <taxon>Dikarya</taxon>
        <taxon>Ascomycota</taxon>
        <taxon>Saccharomycotina</taxon>
        <taxon>Trigonopsidomycetes</taxon>
        <taxon>Trigonopsidales</taxon>
        <taxon>Trigonopsidaceae</taxon>
        <taxon>Tortispora</taxon>
    </lineage>
</organism>
<name>A0A1E4TK37_9ASCO</name>
<sequence length="227" mass="25504">MTAVVLDIEGTVCPISFVKDVLFPYALKALPDVVNREWNREGDFQLYKDGFKELFPESLASPEAFIECVQLLSHEDSKTPPLKNLQGYLWKVGYHSGEIKAPIYEDAYEKIKEWHSNGTPVYIYSSGSIAAQKLLFAYTPFGDLNKYLSGYFDPSTVGPKQDPDSYKMIQDQIGTGFKILFLSDNVNELEAASKCGLEARLVERSGNAEVTDELKGKYSVLRTFKSL</sequence>
<dbReference type="SFLD" id="SFLDG01133">
    <property type="entry name" value="C1.5.4:_Enolase-phosphatase_Li"/>
    <property type="match status" value="1"/>
</dbReference>
<evidence type="ECO:0000256" key="2">
    <source>
        <dbReference type="ARBA" id="ARBA00022801"/>
    </source>
</evidence>
<dbReference type="GO" id="GO:0043874">
    <property type="term" value="F:acireductone synthase activity"/>
    <property type="evidence" value="ECO:0007669"/>
    <property type="project" value="InterPro"/>
</dbReference>